<dbReference type="RefSeq" id="WP_049992267.1">
    <property type="nucleotide sequence ID" value="NZ_FOIS01000004.1"/>
</dbReference>
<dbReference type="InterPro" id="IPR011048">
    <property type="entry name" value="Haem_d1_sf"/>
</dbReference>
<comment type="similarity">
    <text evidence="1">Belongs to the cycloisomerase 2 family.</text>
</comment>
<organism evidence="3 4">
    <name type="scientific">Natrinema salifodinae</name>
    <dbReference type="NCBI Taxonomy" id="1202768"/>
    <lineage>
        <taxon>Archaea</taxon>
        <taxon>Methanobacteriati</taxon>
        <taxon>Methanobacteriota</taxon>
        <taxon>Stenosarchaea group</taxon>
        <taxon>Halobacteria</taxon>
        <taxon>Halobacteriales</taxon>
        <taxon>Natrialbaceae</taxon>
        <taxon>Natrinema</taxon>
    </lineage>
</organism>
<dbReference type="STRING" id="1202768.SAMN05216285_3226"/>
<keyword evidence="4" id="KW-1185">Reference proteome</keyword>
<dbReference type="PANTHER" id="PTHR30344">
    <property type="entry name" value="6-PHOSPHOGLUCONOLACTONASE-RELATED"/>
    <property type="match status" value="1"/>
</dbReference>
<dbReference type="OrthoDB" id="201589at2157"/>
<dbReference type="Proteomes" id="UP000183275">
    <property type="component" value="Unassembled WGS sequence"/>
</dbReference>
<dbReference type="eggNOG" id="arCOG02562">
    <property type="taxonomic scope" value="Archaea"/>
</dbReference>
<evidence type="ECO:0000313" key="4">
    <source>
        <dbReference type="Proteomes" id="UP000183275"/>
    </source>
</evidence>
<reference evidence="4" key="1">
    <citation type="submission" date="2016-10" db="EMBL/GenBank/DDBJ databases">
        <authorList>
            <person name="Varghese N."/>
        </authorList>
    </citation>
    <scope>NUCLEOTIDE SEQUENCE [LARGE SCALE GENOMIC DNA]</scope>
    <source>
        <strain evidence="4">CGMCC 1.12284</strain>
    </source>
</reference>
<dbReference type="InterPro" id="IPR015943">
    <property type="entry name" value="WD40/YVTN_repeat-like_dom_sf"/>
</dbReference>
<proteinExistence type="inferred from homology"/>
<protein>
    <submittedName>
        <fullName evidence="3">6-phosphogluconolactonase</fullName>
    </submittedName>
</protein>
<dbReference type="SUPFAM" id="SSF51004">
    <property type="entry name" value="C-terminal (heme d1) domain of cytochrome cd1-nitrite reductase"/>
    <property type="match status" value="1"/>
</dbReference>
<dbReference type="AlphaFoldDB" id="A0A1I0Q880"/>
<sequence>MNPSQLAFVGSYTDDGAAGLASYRLDGDRNQATRLDVTTEDDPSFLAVHPDLDVLYAVSETAAGSVVAYEFDRETGALDALHRQPSGDAGPCHLAVDPTGRFLFVAHYAGGSVAVLPIADDGRPGEPTALVEHSGSSVHPDRQTSPHPHSVVLGPENRVLYVPDLGTDRVERYEFDRTRGSLEAAPDSGIEIRDGAGPRHLTFGPDGRAGYLCTELDSTLTVLERDPASGSLESRQAIDTLPPTVDGESTAADVQVHPSGRWVYASNRGHDSVAIFGVRDDGTLEARGHEPTRGETPRNLALDPTGSRLFAANRTGDRLVGFRIDDETGGLEPTGLVESISRPACVRIVSR</sequence>
<dbReference type="Pfam" id="PF10282">
    <property type="entry name" value="Lactonase"/>
    <property type="match status" value="1"/>
</dbReference>
<dbReference type="PANTHER" id="PTHR30344:SF1">
    <property type="entry name" value="6-PHOSPHOGLUCONOLACTONASE"/>
    <property type="match status" value="1"/>
</dbReference>
<evidence type="ECO:0000256" key="2">
    <source>
        <dbReference type="SAM" id="MobiDB-lite"/>
    </source>
</evidence>
<dbReference type="GO" id="GO:0017057">
    <property type="term" value="F:6-phosphogluconolactonase activity"/>
    <property type="evidence" value="ECO:0007669"/>
    <property type="project" value="TreeGrafter"/>
</dbReference>
<dbReference type="InterPro" id="IPR019405">
    <property type="entry name" value="Lactonase_7-beta_prop"/>
</dbReference>
<accession>A0A1I0Q880</accession>
<name>A0A1I0Q880_9EURY</name>
<feature type="region of interest" description="Disordered" evidence="2">
    <location>
        <begin position="124"/>
        <end position="152"/>
    </location>
</feature>
<dbReference type="Gene3D" id="2.130.10.10">
    <property type="entry name" value="YVTN repeat-like/Quinoprotein amine dehydrogenase"/>
    <property type="match status" value="1"/>
</dbReference>
<dbReference type="InterPro" id="IPR050282">
    <property type="entry name" value="Cycloisomerase_2"/>
</dbReference>
<gene>
    <name evidence="3" type="ORF">SAMN05216285_3226</name>
</gene>
<evidence type="ECO:0000256" key="1">
    <source>
        <dbReference type="ARBA" id="ARBA00005564"/>
    </source>
</evidence>
<dbReference type="EMBL" id="FOIS01000004">
    <property type="protein sequence ID" value="SEW23205.1"/>
    <property type="molecule type" value="Genomic_DNA"/>
</dbReference>
<evidence type="ECO:0000313" key="3">
    <source>
        <dbReference type="EMBL" id="SEW23205.1"/>
    </source>
</evidence>